<accession>A0A1C0Y538</accession>
<dbReference type="AlphaFoldDB" id="A0A1C0Y538"/>
<sequence length="324" mass="37110">MEKMKLALLYADFKSDIDIIEKELIQALNSSSHMLNEASVHLVQAGGKRIRPVFVLLCAKFGQYDIHRLKHVATPLELVHMASLVHDDVIDDSNMRRGQYTVKAQWNNRVAMYTGDFIFARALQSLAHIENPLVHQVLAHTMVELCNGEVIQIEDKFQLNQNLKTYFRRIKRKTALLIESSCYMGALAAGVNKKDAIHLKRFGYFIGMSFQIIDDILDFTATDKELGKPAGSDLLNGNITLPVILMQHDRRIHEYVEKIQAGVLTEAERQNMLTLVRNSPAIDEAQRVSELYLQKALREIDQLPKHPMKRKLRDIAMFISKRDF</sequence>
<evidence type="ECO:0000313" key="12">
    <source>
        <dbReference type="EMBL" id="OCS82253.1"/>
    </source>
</evidence>
<dbReference type="InterPro" id="IPR033749">
    <property type="entry name" value="Polyprenyl_synt_CS"/>
</dbReference>
<dbReference type="EMBL" id="MASJ01000042">
    <property type="protein sequence ID" value="OCS82253.1"/>
    <property type="molecule type" value="Genomic_DNA"/>
</dbReference>
<dbReference type="GO" id="GO:0000010">
    <property type="term" value="F:heptaprenyl diphosphate synthase activity"/>
    <property type="evidence" value="ECO:0007669"/>
    <property type="project" value="UniProtKB-EC"/>
</dbReference>
<dbReference type="SUPFAM" id="SSF48576">
    <property type="entry name" value="Terpenoid synthases"/>
    <property type="match status" value="1"/>
</dbReference>
<keyword evidence="4" id="KW-0479">Metal-binding</keyword>
<evidence type="ECO:0000256" key="10">
    <source>
        <dbReference type="ARBA" id="ARBA00070472"/>
    </source>
</evidence>
<dbReference type="PROSITE" id="PS00444">
    <property type="entry name" value="POLYPRENYL_SYNTHASE_2"/>
    <property type="match status" value="1"/>
</dbReference>
<dbReference type="SFLD" id="SFLDS00005">
    <property type="entry name" value="Isoprenoid_Synthase_Type_I"/>
    <property type="match status" value="1"/>
</dbReference>
<protein>
    <recommendedName>
        <fullName evidence="10">Heptaprenyl diphosphate synthase component 2</fullName>
        <ecNumber evidence="9">2.5.1.30</ecNumber>
    </recommendedName>
</protein>
<evidence type="ECO:0000256" key="8">
    <source>
        <dbReference type="ARBA" id="ARBA00065985"/>
    </source>
</evidence>
<dbReference type="PANTHER" id="PTHR12001:SF69">
    <property type="entry name" value="ALL TRANS-POLYPRENYL-DIPHOSPHATE SYNTHASE PDSS1"/>
    <property type="match status" value="1"/>
</dbReference>
<comment type="subunit">
    <text evidence="8">Heterodimer of component I and II.</text>
</comment>
<evidence type="ECO:0000313" key="13">
    <source>
        <dbReference type="Proteomes" id="UP000093199"/>
    </source>
</evidence>
<dbReference type="FunFam" id="1.10.600.10:FF:000014">
    <property type="entry name" value="Heptaprenyl diphosphate synthase component II"/>
    <property type="match status" value="1"/>
</dbReference>
<dbReference type="EC" id="2.5.1.30" evidence="9"/>
<dbReference type="Pfam" id="PF00348">
    <property type="entry name" value="polyprenyl_synt"/>
    <property type="match status" value="1"/>
</dbReference>
<name>A0A1C0Y538_9BACL</name>
<evidence type="ECO:0000256" key="1">
    <source>
        <dbReference type="ARBA" id="ARBA00001946"/>
    </source>
</evidence>
<keyword evidence="5" id="KW-0460">Magnesium</keyword>
<evidence type="ECO:0000256" key="5">
    <source>
        <dbReference type="ARBA" id="ARBA00022842"/>
    </source>
</evidence>
<evidence type="ECO:0000256" key="4">
    <source>
        <dbReference type="ARBA" id="ARBA00022723"/>
    </source>
</evidence>
<dbReference type="GO" id="GO:0008299">
    <property type="term" value="P:isoprenoid biosynthetic process"/>
    <property type="evidence" value="ECO:0007669"/>
    <property type="project" value="InterPro"/>
</dbReference>
<evidence type="ECO:0000256" key="2">
    <source>
        <dbReference type="ARBA" id="ARBA00006706"/>
    </source>
</evidence>
<dbReference type="OrthoDB" id="9805316at2"/>
<evidence type="ECO:0000256" key="11">
    <source>
        <dbReference type="RuleBase" id="RU004466"/>
    </source>
</evidence>
<keyword evidence="13" id="KW-1185">Reference proteome</keyword>
<reference evidence="12 13" key="1">
    <citation type="submission" date="2016-07" db="EMBL/GenBank/DDBJ databases">
        <title>Caryophanon tenue genome sequencing.</title>
        <authorList>
            <person name="Verma A."/>
            <person name="Pal Y."/>
            <person name="Krishnamurthi S."/>
        </authorList>
    </citation>
    <scope>NUCLEOTIDE SEQUENCE [LARGE SCALE GENOMIC DNA]</scope>
    <source>
        <strain evidence="12 13">DSM 14152</strain>
    </source>
</reference>
<dbReference type="PROSITE" id="PS00723">
    <property type="entry name" value="POLYPRENYL_SYNTHASE_1"/>
    <property type="match status" value="1"/>
</dbReference>
<dbReference type="RefSeq" id="WP_066548555.1">
    <property type="nucleotide sequence ID" value="NZ_MASJ01000042.1"/>
</dbReference>
<dbReference type="GO" id="GO:0046872">
    <property type="term" value="F:metal ion binding"/>
    <property type="evidence" value="ECO:0007669"/>
    <property type="project" value="UniProtKB-KW"/>
</dbReference>
<proteinExistence type="inferred from homology"/>
<dbReference type="STRING" id="33978.A6M13_07400"/>
<comment type="catalytic activity">
    <reaction evidence="6">
        <text>4 isopentenyl diphosphate + (2E,6E)-farnesyl diphosphate = all-trans-heptaprenyl diphosphate + 4 diphosphate</text>
        <dbReference type="Rhea" id="RHEA:27794"/>
        <dbReference type="ChEBI" id="CHEBI:33019"/>
        <dbReference type="ChEBI" id="CHEBI:58206"/>
        <dbReference type="ChEBI" id="CHEBI:128769"/>
        <dbReference type="ChEBI" id="CHEBI:175763"/>
        <dbReference type="EC" id="2.5.1.30"/>
    </reaction>
</comment>
<evidence type="ECO:0000256" key="6">
    <source>
        <dbReference type="ARBA" id="ARBA00050780"/>
    </source>
</evidence>
<comment type="function">
    <text evidence="7">Supplies heptaprenyl diphosphate, the precursor for the side chain of the isoprenoid quinone menaquinone-7 (MQ-7).</text>
</comment>
<dbReference type="InterPro" id="IPR000092">
    <property type="entry name" value="Polyprenyl_synt"/>
</dbReference>
<dbReference type="CDD" id="cd00685">
    <property type="entry name" value="Trans_IPPS_HT"/>
    <property type="match status" value="1"/>
</dbReference>
<gene>
    <name evidence="12" type="ORF">A6M13_07400</name>
</gene>
<evidence type="ECO:0000256" key="9">
    <source>
        <dbReference type="ARBA" id="ARBA00066444"/>
    </source>
</evidence>
<comment type="similarity">
    <text evidence="2 11">Belongs to the FPP/GGPP synthase family.</text>
</comment>
<evidence type="ECO:0000256" key="7">
    <source>
        <dbReference type="ARBA" id="ARBA00055604"/>
    </source>
</evidence>
<keyword evidence="3 11" id="KW-0808">Transferase</keyword>
<dbReference type="Gene3D" id="1.10.600.10">
    <property type="entry name" value="Farnesyl Diphosphate Synthase"/>
    <property type="match status" value="1"/>
</dbReference>
<comment type="caution">
    <text evidence="12">The sequence shown here is derived from an EMBL/GenBank/DDBJ whole genome shotgun (WGS) entry which is preliminary data.</text>
</comment>
<comment type="cofactor">
    <cofactor evidence="1">
        <name>Mg(2+)</name>
        <dbReference type="ChEBI" id="CHEBI:18420"/>
    </cofactor>
</comment>
<dbReference type="PANTHER" id="PTHR12001">
    <property type="entry name" value="GERANYLGERANYL PYROPHOSPHATE SYNTHASE"/>
    <property type="match status" value="1"/>
</dbReference>
<evidence type="ECO:0000256" key="3">
    <source>
        <dbReference type="ARBA" id="ARBA00022679"/>
    </source>
</evidence>
<organism evidence="12 13">
    <name type="scientific">Caryophanon tenue</name>
    <dbReference type="NCBI Taxonomy" id="33978"/>
    <lineage>
        <taxon>Bacteria</taxon>
        <taxon>Bacillati</taxon>
        <taxon>Bacillota</taxon>
        <taxon>Bacilli</taxon>
        <taxon>Bacillales</taxon>
        <taxon>Caryophanaceae</taxon>
        <taxon>Caryophanon</taxon>
    </lineage>
</organism>
<dbReference type="Proteomes" id="UP000093199">
    <property type="component" value="Unassembled WGS sequence"/>
</dbReference>
<dbReference type="InterPro" id="IPR008949">
    <property type="entry name" value="Isoprenoid_synthase_dom_sf"/>
</dbReference>